<keyword evidence="4" id="KW-1185">Reference proteome</keyword>
<feature type="compositionally biased region" description="Basic and acidic residues" evidence="3">
    <location>
        <begin position="205"/>
        <end position="218"/>
    </location>
</feature>
<dbReference type="Proteomes" id="UP000245341">
    <property type="component" value="Unplaced"/>
</dbReference>
<evidence type="ECO:0000313" key="5">
    <source>
        <dbReference type="RefSeq" id="XP_006750770.1"/>
    </source>
</evidence>
<dbReference type="PANTHER" id="PTHR10331">
    <property type="entry name" value="T COMPLEX PROTEIN 10"/>
    <property type="match status" value="1"/>
</dbReference>
<dbReference type="AlphaFoldDB" id="A0A2U3Z437"/>
<accession>A0A2U3Z437</accession>
<sequence length="331" mass="35246">MLEVDSCGPLVGPLGPASRMLTAEEPTEPAETGCPEEGGGPGADPEDVAVLSGEDGQPEQMLQLQQQVAQLHEAFRSQESRWAAAQRQLQSQIDALSRQNQELRDGLKALGLPLPGAREADAAALGTRRKPDALVSRSAFGKMLPLSTDEETLVKHAGHRSHSATVLGQGPSSKHLPSSQATRWSSRRLQEPSGRNPPEPTMDGVRLKEDRPAAEENGMRSLPCMGPEGGLLTPEQTDGSACSPLGTAEPQNPPVEPGPSHRDAEIKQGDKEEETRPPACEVAQALGNGHEAITFLKGAGKDRGAGKKTTVLRFLNGDVKKILPDQRVIKH</sequence>
<feature type="coiled-coil region" evidence="2">
    <location>
        <begin position="61"/>
        <end position="106"/>
    </location>
</feature>
<feature type="compositionally biased region" description="Basic and acidic residues" evidence="3">
    <location>
        <begin position="259"/>
        <end position="276"/>
    </location>
</feature>
<dbReference type="InterPro" id="IPR026581">
    <property type="entry name" value="TCP10L/CENPJ"/>
</dbReference>
<dbReference type="CTD" id="401285"/>
<dbReference type="InterPro" id="IPR047002">
    <property type="entry name" value="Tcp10_C_sf"/>
</dbReference>
<dbReference type="RefSeq" id="XP_006750770.1">
    <property type="nucleotide sequence ID" value="XM_006750707.1"/>
</dbReference>
<evidence type="ECO:0000313" key="4">
    <source>
        <dbReference type="Proteomes" id="UP000245341"/>
    </source>
</evidence>
<evidence type="ECO:0000256" key="1">
    <source>
        <dbReference type="ARBA" id="ARBA00005627"/>
    </source>
</evidence>
<dbReference type="KEGG" id="lww:102746752"/>
<feature type="compositionally biased region" description="Polar residues" evidence="3">
    <location>
        <begin position="163"/>
        <end position="184"/>
    </location>
</feature>
<name>A0A2U3Z437_LEPWE</name>
<feature type="region of interest" description="Disordered" evidence="3">
    <location>
        <begin position="154"/>
        <end position="278"/>
    </location>
</feature>
<feature type="region of interest" description="Disordered" evidence="3">
    <location>
        <begin position="1"/>
        <end position="57"/>
    </location>
</feature>
<proteinExistence type="inferred from homology"/>
<reference evidence="5" key="1">
    <citation type="submission" date="2025-08" db="UniProtKB">
        <authorList>
            <consortium name="RefSeq"/>
        </authorList>
    </citation>
    <scope>IDENTIFICATION</scope>
    <source>
        <tissue evidence="5">Liver</tissue>
    </source>
</reference>
<evidence type="ECO:0000256" key="2">
    <source>
        <dbReference type="SAM" id="Coils"/>
    </source>
</evidence>
<evidence type="ECO:0000256" key="3">
    <source>
        <dbReference type="SAM" id="MobiDB-lite"/>
    </source>
</evidence>
<dbReference type="GeneID" id="102746752"/>
<dbReference type="STRING" id="9713.A0A2U3Z437"/>
<dbReference type="PANTHER" id="PTHR10331:SF25">
    <property type="entry name" value="T-COMPLEX PROTEIN 10A-RELATED"/>
    <property type="match status" value="1"/>
</dbReference>
<dbReference type="Gene3D" id="2.60.450.20">
    <property type="match status" value="1"/>
</dbReference>
<gene>
    <name evidence="5" type="primary">TCP10L2</name>
</gene>
<dbReference type="OrthoDB" id="9751321at2759"/>
<protein>
    <submittedName>
        <fullName evidence="5">T-complex protein 10A homolog 2</fullName>
    </submittedName>
</protein>
<organism evidence="4 5">
    <name type="scientific">Leptonychotes weddellii</name>
    <name type="common">Weddell seal</name>
    <name type="synonym">Otaria weddellii</name>
    <dbReference type="NCBI Taxonomy" id="9713"/>
    <lineage>
        <taxon>Eukaryota</taxon>
        <taxon>Metazoa</taxon>
        <taxon>Chordata</taxon>
        <taxon>Craniata</taxon>
        <taxon>Vertebrata</taxon>
        <taxon>Euteleostomi</taxon>
        <taxon>Mammalia</taxon>
        <taxon>Eutheria</taxon>
        <taxon>Laurasiatheria</taxon>
        <taxon>Carnivora</taxon>
        <taxon>Caniformia</taxon>
        <taxon>Pinnipedia</taxon>
        <taxon>Phocidae</taxon>
        <taxon>Monachinae</taxon>
        <taxon>Lobodontini</taxon>
        <taxon>Leptonychotes</taxon>
    </lineage>
</organism>
<comment type="similarity">
    <text evidence="1">Belongs to the TCP10 family.</text>
</comment>
<keyword evidence="2" id="KW-0175">Coiled coil</keyword>